<accession>A0A0F4G7I3</accession>
<feature type="domain" description="Starter acyltransferase (SAT)" evidence="1">
    <location>
        <begin position="11"/>
        <end position="250"/>
    </location>
</feature>
<sequence length="375" mass="40393">MTAEQRRVLHLFGDQTFGVQPQLGNLIGLAADNPALKQFLHSAHRTIQTEARSVQETWLRDSYASLFTLDQLLGWDPLSQRTGTGSIALEMSLTCLIQIAAFILDQPEGEYVLVSNQRCVLGLCTGALTAAAIGCSDTKRKIVQLGTESVRAAFRAGIVVSRITRVVMGPTVDEEQKCAMAILGSGVEEVVSSFCQKREDLSAAEKPCVAVRHPLGITVMAPPATLAEIRAAGLLDAFELRDLPIYGLYHAAHLYSKTDVQSIFSDLSPELASLPSYMSVASGAGGIRGGVFQELLEAALEQIMRQPLHWGALFETLTQWSQEHMSGDSTTQLPVIVIEYGSRAGAVISKHLGPRCSVVDKDCSARSCQATGYGS</sequence>
<comment type="caution">
    <text evidence="2">The sequence shown here is derived from an EMBL/GenBank/DDBJ whole genome shotgun (WGS) entry which is preliminary data.</text>
</comment>
<dbReference type="EMBL" id="LAFY01004294">
    <property type="protein sequence ID" value="KJX93333.1"/>
    <property type="molecule type" value="Genomic_DNA"/>
</dbReference>
<dbReference type="Pfam" id="PF16073">
    <property type="entry name" value="SAT"/>
    <property type="match status" value="1"/>
</dbReference>
<dbReference type="OrthoDB" id="4953895at2759"/>
<dbReference type="InterPro" id="IPR032088">
    <property type="entry name" value="SAT"/>
</dbReference>
<name>A0A0F4G7I3_9PEZI</name>
<protein>
    <recommendedName>
        <fullName evidence="1">Starter acyltransferase (SAT) domain-containing protein</fullName>
    </recommendedName>
</protein>
<evidence type="ECO:0000313" key="2">
    <source>
        <dbReference type="EMBL" id="KJX93333.1"/>
    </source>
</evidence>
<dbReference type="Gene3D" id="3.40.366.10">
    <property type="entry name" value="Malonyl-Coenzyme A Acyl Carrier Protein, domain 2"/>
    <property type="match status" value="1"/>
</dbReference>
<evidence type="ECO:0000313" key="3">
    <source>
        <dbReference type="Proteomes" id="UP000033647"/>
    </source>
</evidence>
<dbReference type="Proteomes" id="UP000033647">
    <property type="component" value="Unassembled WGS sequence"/>
</dbReference>
<reference evidence="2 3" key="1">
    <citation type="submission" date="2015-03" db="EMBL/GenBank/DDBJ databases">
        <title>RNA-seq based gene annotation and comparative genomics of four Zymoseptoria species reveal species-specific pathogenicity related genes and transposable element activity.</title>
        <authorList>
            <person name="Grandaubert J."/>
            <person name="Bhattacharyya A."/>
            <person name="Stukenbrock E.H."/>
        </authorList>
    </citation>
    <scope>NUCLEOTIDE SEQUENCE [LARGE SCALE GENOMIC DNA]</scope>
    <source>
        <strain evidence="2 3">Zb18110</strain>
    </source>
</reference>
<gene>
    <name evidence="2" type="ORF">TI39_contig4335g00009</name>
</gene>
<organism evidence="2 3">
    <name type="scientific">Zymoseptoria brevis</name>
    <dbReference type="NCBI Taxonomy" id="1047168"/>
    <lineage>
        <taxon>Eukaryota</taxon>
        <taxon>Fungi</taxon>
        <taxon>Dikarya</taxon>
        <taxon>Ascomycota</taxon>
        <taxon>Pezizomycotina</taxon>
        <taxon>Dothideomycetes</taxon>
        <taxon>Dothideomycetidae</taxon>
        <taxon>Mycosphaerellales</taxon>
        <taxon>Mycosphaerellaceae</taxon>
        <taxon>Zymoseptoria</taxon>
    </lineage>
</organism>
<dbReference type="InterPro" id="IPR001227">
    <property type="entry name" value="Ac_transferase_dom_sf"/>
</dbReference>
<dbReference type="AlphaFoldDB" id="A0A0F4G7I3"/>
<keyword evidence="3" id="KW-1185">Reference proteome</keyword>
<dbReference type="GO" id="GO:0016740">
    <property type="term" value="F:transferase activity"/>
    <property type="evidence" value="ECO:0007669"/>
    <property type="project" value="InterPro"/>
</dbReference>
<evidence type="ECO:0000259" key="1">
    <source>
        <dbReference type="Pfam" id="PF16073"/>
    </source>
</evidence>
<proteinExistence type="predicted"/>
<dbReference type="STRING" id="1047168.A0A0F4G7I3"/>